<dbReference type="Proteomes" id="UP000016927">
    <property type="component" value="Unassembled WGS sequence"/>
</dbReference>
<name>R0M521_NOSB1</name>
<dbReference type="HOGENOM" id="CLU_1305174_0_0_1"/>
<keyword evidence="3" id="KW-1185">Reference proteome</keyword>
<evidence type="ECO:0000313" key="2">
    <source>
        <dbReference type="EMBL" id="EOB13104.1"/>
    </source>
</evidence>
<reference evidence="2 3" key="1">
    <citation type="journal article" date="2013" name="BMC Genomics">
        <title>Comparative genomics of parasitic silkworm microsporidia reveal an association between genome expansion and host adaptation.</title>
        <authorList>
            <person name="Pan G."/>
            <person name="Xu J."/>
            <person name="Li T."/>
            <person name="Xia Q."/>
            <person name="Liu S.L."/>
            <person name="Zhang G."/>
            <person name="Li S."/>
            <person name="Li C."/>
            <person name="Liu H."/>
            <person name="Yang L."/>
            <person name="Liu T."/>
            <person name="Zhang X."/>
            <person name="Wu Z."/>
            <person name="Fan W."/>
            <person name="Dang X."/>
            <person name="Xiang H."/>
            <person name="Tao M."/>
            <person name="Li Y."/>
            <person name="Hu J."/>
            <person name="Li Z."/>
            <person name="Lin L."/>
            <person name="Luo J."/>
            <person name="Geng L."/>
            <person name="Wang L."/>
            <person name="Long M."/>
            <person name="Wan Y."/>
            <person name="He N."/>
            <person name="Zhang Z."/>
            <person name="Lu C."/>
            <person name="Keeling P.J."/>
            <person name="Wang J."/>
            <person name="Xiang Z."/>
            <person name="Zhou Z."/>
        </authorList>
    </citation>
    <scope>NUCLEOTIDE SEQUENCE [LARGE SCALE GENOMIC DNA]</scope>
    <source>
        <strain evidence="3">CQ1 / CVCC 102059</strain>
    </source>
</reference>
<feature type="compositionally biased region" description="Basic and acidic residues" evidence="1">
    <location>
        <begin position="133"/>
        <end position="151"/>
    </location>
</feature>
<dbReference type="EMBL" id="KB909087">
    <property type="protein sequence ID" value="EOB13104.1"/>
    <property type="molecule type" value="Genomic_DNA"/>
</dbReference>
<evidence type="ECO:0000313" key="3">
    <source>
        <dbReference type="Proteomes" id="UP000016927"/>
    </source>
</evidence>
<gene>
    <name evidence="2" type="ORF">NBO_179g0001</name>
</gene>
<organism evidence="2 3">
    <name type="scientific">Nosema bombycis (strain CQ1 / CVCC 102059)</name>
    <name type="common">Microsporidian parasite</name>
    <name type="synonym">Pebrine of silkworm</name>
    <dbReference type="NCBI Taxonomy" id="578461"/>
    <lineage>
        <taxon>Eukaryota</taxon>
        <taxon>Fungi</taxon>
        <taxon>Fungi incertae sedis</taxon>
        <taxon>Microsporidia</taxon>
        <taxon>Nosematidae</taxon>
        <taxon>Nosema</taxon>
    </lineage>
</organism>
<feature type="region of interest" description="Disordered" evidence="1">
    <location>
        <begin position="113"/>
        <end position="151"/>
    </location>
</feature>
<protein>
    <submittedName>
        <fullName evidence="2">Uncharacterized protein</fullName>
    </submittedName>
</protein>
<proteinExistence type="predicted"/>
<dbReference type="VEuPathDB" id="MicrosporidiaDB:NBO_179g0001"/>
<feature type="compositionally biased region" description="Acidic residues" evidence="1">
    <location>
        <begin position="118"/>
        <end position="132"/>
    </location>
</feature>
<evidence type="ECO:0000256" key="1">
    <source>
        <dbReference type="SAM" id="MobiDB-lite"/>
    </source>
</evidence>
<feature type="non-terminal residue" evidence="2">
    <location>
        <position position="211"/>
    </location>
</feature>
<sequence length="211" mass="24219">MYWILFSVINSVAVLEENSYEVSNGEYLLGSDGNLVNKNDEKIKEPITVIVYNSIDLSQPNAIVSKDRKKVIVLDDNGNLVAKDTSLFKNYEKYGRLCLLKKNSKQPMCKALSHALDPSDDDEKKEEDEDKEEKEPKKSKKEDKNDSKDDFKDLEDDIAEISNMSFSDSFLWSVDIADNEGLQRIINFSNKLCVNLKRSLKRREKNQRVKG</sequence>
<accession>R0M521</accession>
<dbReference type="AlphaFoldDB" id="R0M521"/>